<name>A0A0C9R0Q3_AMBAM</name>
<dbReference type="EMBL" id="GBZX01002245">
    <property type="protein sequence ID" value="JAG90495.1"/>
    <property type="molecule type" value="mRNA"/>
</dbReference>
<sequence length="173" mass="19853">FSAEKLNSTQIYTRSLKMMRTNDTLRLLMFSPKIEKKIPSCMISRYINRTNEEIRRTLEINKIEKGDRKFSQLRTQVRINVTNSSHPTLQLIFEGVSLPASWTEPQYLKYAKPKQCIIMGTSPEEGRRSPCVLWGYNNTIYCQKTFVEKCGAGSVVDLTKCTNTGEENGTITK</sequence>
<reference evidence="1" key="1">
    <citation type="journal article" date="2015" name="PLoS ONE">
        <title>An Insight into the Sialome of the Lone Star Tick, Amblyomma americanum, with a Glimpse on Its Time Dependent Gene Expression.</title>
        <authorList>
            <person name="Karim S."/>
            <person name="Ribeiro J.M."/>
        </authorList>
    </citation>
    <scope>NUCLEOTIDE SEQUENCE</scope>
    <source>
        <tissue evidence="1">Salivary gland</tissue>
    </source>
</reference>
<dbReference type="Gene3D" id="2.40.128.20">
    <property type="match status" value="1"/>
</dbReference>
<proteinExistence type="evidence at transcript level"/>
<protein>
    <submittedName>
        <fullName evidence="1">Putative secreted protein 94</fullName>
    </submittedName>
</protein>
<feature type="non-terminal residue" evidence="1">
    <location>
        <position position="1"/>
    </location>
</feature>
<dbReference type="InterPro" id="IPR012674">
    <property type="entry name" value="Calycin"/>
</dbReference>
<organism evidence="1">
    <name type="scientific">Amblyomma americanum</name>
    <name type="common">Lone star tick</name>
    <dbReference type="NCBI Taxonomy" id="6943"/>
    <lineage>
        <taxon>Eukaryota</taxon>
        <taxon>Metazoa</taxon>
        <taxon>Ecdysozoa</taxon>
        <taxon>Arthropoda</taxon>
        <taxon>Chelicerata</taxon>
        <taxon>Arachnida</taxon>
        <taxon>Acari</taxon>
        <taxon>Parasitiformes</taxon>
        <taxon>Ixodida</taxon>
        <taxon>Ixodoidea</taxon>
        <taxon>Ixodidae</taxon>
        <taxon>Amblyomminae</taxon>
        <taxon>Amblyomma</taxon>
    </lineage>
</organism>
<accession>A0A0C9R0Q3</accession>
<evidence type="ECO:0000313" key="1">
    <source>
        <dbReference type="EMBL" id="JAG90495.1"/>
    </source>
</evidence>
<dbReference type="AlphaFoldDB" id="A0A0C9R0Q3"/>